<comment type="caution">
    <text evidence="9">The sequence shown here is derived from an EMBL/GenBank/DDBJ whole genome shotgun (WGS) entry which is preliminary data.</text>
</comment>
<sequence>MKIENLCINCMREKSSPEGRCEHCGFDPAGTSVPHHHLAPFVILAGKYLVGRAIGEGGFGITYIGMDLNLEIRVAIKEYYPNGCAIRDSSGDSSSVQSYAGEQQAFFEAGREKFINEAKILAKCINLPGIVTVKDFFKENHTAYIVMEYVDGKTLKSYLKERGGKISAEETLRMMRPVIRSLGEVHKMNLIHRDISPDNIMIRQDGTMKVLDFGGARDFVAAGGKSMSIMLKPGYAPEEQYRTHGEQGPWTDVYALCATMYRCITGEIPPEAMDRTYQDHLKPVSSFPVPCPVHVTYAIEKGLSVYKNARFQSMGDLYIALYHAGQGGNSGAPQGRRENGPNMADPRSGPAPYPQRSTPVPPAPQKSSKLPIAAAVLGGILMLTVLAMAVKILVLDSQDTSSKETVSAENDTVAVTNASGEEDDQEDRGQKSAEPKKASTPTPVPSPTPTPIQVPVVNKIDMGHVQNLLGGRGSGASSSLYIYDLNQEAGRGTDNSEEARPASALITIPILYTAAKQIDNGALSLDTPVPFEYTYQGGRGSLTSSQNGQNVSVNELLQNMLMYSDNNAINTMINTLGLETINNTCQSAGFTSVDLQRKIITGSSSLNNYISAKDIAMITKALYNNTFRVINRDYLLSYVRVIDKAGRLGLFQTDELYNGGNYCSQNGIVPDSSSGRYVEMGIILADGQAYIIGAMAEGGNADVAASEFSDAASYIHSCMKEG</sequence>
<evidence type="ECO:0000256" key="5">
    <source>
        <dbReference type="ARBA" id="ARBA00022840"/>
    </source>
</evidence>
<dbReference type="Pfam" id="PF13354">
    <property type="entry name" value="Beta-lactamase2"/>
    <property type="match status" value="1"/>
</dbReference>
<dbReference type="EMBL" id="DXBU01000022">
    <property type="protein sequence ID" value="HIZ21530.1"/>
    <property type="molecule type" value="Genomic_DNA"/>
</dbReference>
<feature type="region of interest" description="Disordered" evidence="7">
    <location>
        <begin position="400"/>
        <end position="451"/>
    </location>
</feature>
<feature type="compositionally biased region" description="Polar residues" evidence="7">
    <location>
        <begin position="400"/>
        <end position="419"/>
    </location>
</feature>
<dbReference type="SUPFAM" id="SSF56112">
    <property type="entry name" value="Protein kinase-like (PK-like)"/>
    <property type="match status" value="1"/>
</dbReference>
<proteinExistence type="predicted"/>
<evidence type="ECO:0000313" key="9">
    <source>
        <dbReference type="EMBL" id="HIZ21530.1"/>
    </source>
</evidence>
<dbReference type="PROSITE" id="PS00109">
    <property type="entry name" value="PROTEIN_KINASE_TYR"/>
    <property type="match status" value="1"/>
</dbReference>
<dbReference type="SUPFAM" id="SSF56601">
    <property type="entry name" value="beta-lactamase/transpeptidase-like"/>
    <property type="match status" value="1"/>
</dbReference>
<reference evidence="9" key="2">
    <citation type="submission" date="2021-04" db="EMBL/GenBank/DDBJ databases">
        <authorList>
            <person name="Gilroy R."/>
        </authorList>
    </citation>
    <scope>NUCLEOTIDE SEQUENCE</scope>
    <source>
        <strain evidence="9">14324</strain>
    </source>
</reference>
<dbReference type="PANTHER" id="PTHR43289:SF6">
    <property type="entry name" value="SERINE_THREONINE-PROTEIN KINASE NEKL-3"/>
    <property type="match status" value="1"/>
</dbReference>
<dbReference type="InterPro" id="IPR012338">
    <property type="entry name" value="Beta-lactam/transpept-like"/>
</dbReference>
<keyword evidence="2" id="KW-0808">Transferase</keyword>
<dbReference type="GO" id="GO:0005524">
    <property type="term" value="F:ATP binding"/>
    <property type="evidence" value="ECO:0007669"/>
    <property type="project" value="UniProtKB-UniRule"/>
</dbReference>
<evidence type="ECO:0000256" key="2">
    <source>
        <dbReference type="ARBA" id="ARBA00022679"/>
    </source>
</evidence>
<dbReference type="Proteomes" id="UP000824041">
    <property type="component" value="Unassembled WGS sequence"/>
</dbReference>
<keyword evidence="5 6" id="KW-0067">ATP-binding</keyword>
<dbReference type="AlphaFoldDB" id="A0A9D2DR27"/>
<dbReference type="Pfam" id="PF00069">
    <property type="entry name" value="Pkinase"/>
    <property type="match status" value="1"/>
</dbReference>
<keyword evidence="3 6" id="KW-0547">Nucleotide-binding</keyword>
<dbReference type="CDD" id="cd14014">
    <property type="entry name" value="STKc_PknB_like"/>
    <property type="match status" value="1"/>
</dbReference>
<dbReference type="Gene3D" id="1.10.510.10">
    <property type="entry name" value="Transferase(Phosphotransferase) domain 1"/>
    <property type="match status" value="1"/>
</dbReference>
<evidence type="ECO:0000256" key="1">
    <source>
        <dbReference type="ARBA" id="ARBA00012513"/>
    </source>
</evidence>
<gene>
    <name evidence="9" type="ORF">IAA21_01860</name>
</gene>
<organism evidence="9 10">
    <name type="scientific">Candidatus Blautia faecigallinarum</name>
    <dbReference type="NCBI Taxonomy" id="2838488"/>
    <lineage>
        <taxon>Bacteria</taxon>
        <taxon>Bacillati</taxon>
        <taxon>Bacillota</taxon>
        <taxon>Clostridia</taxon>
        <taxon>Lachnospirales</taxon>
        <taxon>Lachnospiraceae</taxon>
        <taxon>Blautia</taxon>
    </lineage>
</organism>
<dbReference type="Gene3D" id="3.40.710.10">
    <property type="entry name" value="DD-peptidase/beta-lactamase superfamily"/>
    <property type="match status" value="1"/>
</dbReference>
<evidence type="ECO:0000256" key="7">
    <source>
        <dbReference type="SAM" id="MobiDB-lite"/>
    </source>
</evidence>
<dbReference type="PROSITE" id="PS50011">
    <property type="entry name" value="PROTEIN_KINASE_DOM"/>
    <property type="match status" value="1"/>
</dbReference>
<dbReference type="InterPro" id="IPR045155">
    <property type="entry name" value="Beta-lactam_cat"/>
</dbReference>
<dbReference type="InterPro" id="IPR008266">
    <property type="entry name" value="Tyr_kinase_AS"/>
</dbReference>
<feature type="compositionally biased region" description="Basic and acidic residues" evidence="7">
    <location>
        <begin position="427"/>
        <end position="437"/>
    </location>
</feature>
<feature type="region of interest" description="Disordered" evidence="7">
    <location>
        <begin position="328"/>
        <end position="367"/>
    </location>
</feature>
<reference evidence="9" key="1">
    <citation type="journal article" date="2021" name="PeerJ">
        <title>Extensive microbial diversity within the chicken gut microbiome revealed by metagenomics and culture.</title>
        <authorList>
            <person name="Gilroy R."/>
            <person name="Ravi A."/>
            <person name="Getino M."/>
            <person name="Pursley I."/>
            <person name="Horton D.L."/>
            <person name="Alikhan N.F."/>
            <person name="Baker D."/>
            <person name="Gharbi K."/>
            <person name="Hall N."/>
            <person name="Watson M."/>
            <person name="Adriaenssens E.M."/>
            <person name="Foster-Nyarko E."/>
            <person name="Jarju S."/>
            <person name="Secka A."/>
            <person name="Antonio M."/>
            <person name="Oren A."/>
            <person name="Chaudhuri R.R."/>
            <person name="La Ragione R."/>
            <person name="Hildebrand F."/>
            <person name="Pallen M.J."/>
        </authorList>
    </citation>
    <scope>NUCLEOTIDE SEQUENCE</scope>
    <source>
        <strain evidence="9">14324</strain>
    </source>
</reference>
<dbReference type="GO" id="GO:0004674">
    <property type="term" value="F:protein serine/threonine kinase activity"/>
    <property type="evidence" value="ECO:0007669"/>
    <property type="project" value="UniProtKB-EC"/>
</dbReference>
<dbReference type="GO" id="GO:0008800">
    <property type="term" value="F:beta-lactamase activity"/>
    <property type="evidence" value="ECO:0007669"/>
    <property type="project" value="InterPro"/>
</dbReference>
<feature type="domain" description="Protein kinase" evidence="8">
    <location>
        <begin position="48"/>
        <end position="322"/>
    </location>
</feature>
<dbReference type="Gene3D" id="3.30.200.20">
    <property type="entry name" value="Phosphorylase Kinase, domain 1"/>
    <property type="match status" value="1"/>
</dbReference>
<protein>
    <recommendedName>
        <fullName evidence="1">non-specific serine/threonine protein kinase</fullName>
        <ecNumber evidence="1">2.7.11.1</ecNumber>
    </recommendedName>
</protein>
<dbReference type="InterPro" id="IPR017441">
    <property type="entry name" value="Protein_kinase_ATP_BS"/>
</dbReference>
<evidence type="ECO:0000256" key="4">
    <source>
        <dbReference type="ARBA" id="ARBA00022777"/>
    </source>
</evidence>
<evidence type="ECO:0000256" key="6">
    <source>
        <dbReference type="PROSITE-ProRule" id="PRU10141"/>
    </source>
</evidence>
<feature type="compositionally biased region" description="Pro residues" evidence="7">
    <location>
        <begin position="349"/>
        <end position="364"/>
    </location>
</feature>
<dbReference type="GO" id="GO:0030655">
    <property type="term" value="P:beta-lactam antibiotic catabolic process"/>
    <property type="evidence" value="ECO:0007669"/>
    <property type="project" value="InterPro"/>
</dbReference>
<dbReference type="InterPro" id="IPR011009">
    <property type="entry name" value="Kinase-like_dom_sf"/>
</dbReference>
<name>A0A9D2DR27_9FIRM</name>
<evidence type="ECO:0000259" key="8">
    <source>
        <dbReference type="PROSITE" id="PS50011"/>
    </source>
</evidence>
<keyword evidence="9" id="KW-0378">Hydrolase</keyword>
<dbReference type="InterPro" id="IPR000719">
    <property type="entry name" value="Prot_kinase_dom"/>
</dbReference>
<feature type="compositionally biased region" description="Pro residues" evidence="7">
    <location>
        <begin position="442"/>
        <end position="451"/>
    </location>
</feature>
<dbReference type="PANTHER" id="PTHR43289">
    <property type="entry name" value="MITOGEN-ACTIVATED PROTEIN KINASE KINASE KINASE 20-RELATED"/>
    <property type="match status" value="1"/>
</dbReference>
<accession>A0A9D2DR27</accession>
<dbReference type="EC" id="2.7.11.1" evidence="1"/>
<feature type="binding site" evidence="6">
    <location>
        <position position="77"/>
    </location>
    <ligand>
        <name>ATP</name>
        <dbReference type="ChEBI" id="CHEBI:30616"/>
    </ligand>
</feature>
<dbReference type="PROSITE" id="PS00107">
    <property type="entry name" value="PROTEIN_KINASE_ATP"/>
    <property type="match status" value="1"/>
</dbReference>
<keyword evidence="4" id="KW-0418">Kinase</keyword>
<evidence type="ECO:0000256" key="3">
    <source>
        <dbReference type="ARBA" id="ARBA00022741"/>
    </source>
</evidence>
<evidence type="ECO:0000313" key="10">
    <source>
        <dbReference type="Proteomes" id="UP000824041"/>
    </source>
</evidence>